<accession>A0A5R8ZZ56</accession>
<evidence type="ECO:0008006" key="3">
    <source>
        <dbReference type="Google" id="ProtNLM"/>
    </source>
</evidence>
<dbReference type="Pfam" id="PF14113">
    <property type="entry name" value="Tae4"/>
    <property type="match status" value="1"/>
</dbReference>
<dbReference type="Proteomes" id="UP000307510">
    <property type="component" value="Unassembled WGS sequence"/>
</dbReference>
<evidence type="ECO:0000313" key="2">
    <source>
        <dbReference type="Proteomes" id="UP000307510"/>
    </source>
</evidence>
<reference evidence="1 2" key="1">
    <citation type="submission" date="2019-05" db="EMBL/GenBank/DDBJ databases">
        <authorList>
            <person name="Moore K."/>
            <person name="O'Neill P."/>
            <person name="Farbos A."/>
            <person name="Studholme D.J."/>
        </authorList>
    </citation>
    <scope>NUCLEOTIDE SEQUENCE [LARGE SCALE GENOMIC DNA]</scope>
    <source>
        <strain evidence="1 2">DSM 9128</strain>
    </source>
</reference>
<organism evidence="1 2">
    <name type="scientific">Pseudomonas nitroreducens</name>
    <dbReference type="NCBI Taxonomy" id="46680"/>
    <lineage>
        <taxon>Bacteria</taxon>
        <taxon>Pseudomonadati</taxon>
        <taxon>Pseudomonadota</taxon>
        <taxon>Gammaproteobacteria</taxon>
        <taxon>Pseudomonadales</taxon>
        <taxon>Pseudomonadaceae</taxon>
        <taxon>Pseudomonas</taxon>
    </lineage>
</organism>
<dbReference type="Gene3D" id="3.90.1720.70">
    <property type="match status" value="1"/>
</dbReference>
<dbReference type="AlphaFoldDB" id="A0A5R8ZZ56"/>
<dbReference type="InterPro" id="IPR025562">
    <property type="entry name" value="Tae4"/>
</dbReference>
<evidence type="ECO:0000313" key="1">
    <source>
        <dbReference type="EMBL" id="TLP71550.1"/>
    </source>
</evidence>
<reference evidence="2" key="2">
    <citation type="submission" date="2019-06" db="EMBL/GenBank/DDBJ databases">
        <title>AzeR, a transcriptional regulator that responds to azelaic acid in Pseudomonas nitroreducens.</title>
        <authorList>
            <person name="Bez C."/>
            <person name="Javvadi S.G."/>
            <person name="Bertani I."/>
            <person name="Devescovi G."/>
            <person name="Studholme D.J."/>
            <person name="Geller A."/>
            <person name="Levy A."/>
            <person name="Venturi V."/>
        </authorList>
    </citation>
    <scope>NUCLEOTIDE SEQUENCE [LARGE SCALE GENOMIC DNA]</scope>
    <source>
        <strain evidence="2">DSM 9128</strain>
    </source>
</reference>
<gene>
    <name evidence="1" type="ORF">FEA48_22280</name>
</gene>
<name>A0A5R8ZZ56_PSENT</name>
<dbReference type="EMBL" id="VASG01000006">
    <property type="protein sequence ID" value="TLP71550.1"/>
    <property type="molecule type" value="Genomic_DNA"/>
</dbReference>
<protein>
    <recommendedName>
        <fullName evidence="3">Type VI secretion system (T6SS), amidase effector protein 4</fullName>
    </recommendedName>
</protein>
<comment type="caution">
    <text evidence="1">The sequence shown here is derived from an EMBL/GenBank/DDBJ whole genome shotgun (WGS) entry which is preliminary data.</text>
</comment>
<proteinExistence type="predicted"/>
<sequence>MTSIIARSGDVSAGIKPNRPSWKDMSKNYMGEDVSRETLYPMISAQLVQLYQENDKAWENTCAIRMSYALNRSGIKLPSETSPKGGTLKGDDGRYYWIRVRDLKKYLRDRFRDGDVEYELSPITHRSEMPKRAEEVRENIIRKIQGRHGIIVFDVKGWDGATGHFTLWNGSDLVYVGDGYHNDDTTTAYYFWFAQFNEKEQVAVQTVKVTFWELK</sequence>